<proteinExistence type="predicted"/>
<sequence>VGEVSEEEGRLINTNKDAGREDKLEVKVNKELGSIIRVTIIRLKISYRDNGGVVIIKEPTIAIQVVTKAKERRLGLSDAKKKPFVISIDKKIIKLPKSNRSKVIILEE</sequence>
<feature type="non-terminal residue" evidence="1">
    <location>
        <position position="1"/>
    </location>
</feature>
<dbReference type="Proteomes" id="UP000024533">
    <property type="component" value="Unassembled WGS sequence"/>
</dbReference>
<reference evidence="1 2" key="1">
    <citation type="submission" date="2014-02" db="EMBL/GenBank/DDBJ databases">
        <title>The Genome Sequence of Trichophyton interdigitale MR816.</title>
        <authorList>
            <consortium name="The Broad Institute Genomics Platform"/>
            <person name="Cuomo C.A."/>
            <person name="White T.C."/>
            <person name="Graser Y."/>
            <person name="Martinez-Rossi N."/>
            <person name="Heitman J."/>
            <person name="Young S.K."/>
            <person name="Zeng Q."/>
            <person name="Gargeya S."/>
            <person name="Abouelleil A."/>
            <person name="Alvarado L."/>
            <person name="Chapman S.B."/>
            <person name="Gainer-Dewar J."/>
            <person name="Goldberg J."/>
            <person name="Griggs A."/>
            <person name="Gujja S."/>
            <person name="Hansen M."/>
            <person name="Howarth C."/>
            <person name="Imamovic A."/>
            <person name="Larimer J."/>
            <person name="Martinez D."/>
            <person name="Murphy C."/>
            <person name="Pearson M.D."/>
            <person name="Persinoti G."/>
            <person name="Poon T."/>
            <person name="Priest M."/>
            <person name="Roberts A.D."/>
            <person name="Saif S."/>
            <person name="Shea T.D."/>
            <person name="Sykes S.N."/>
            <person name="Wortman J."/>
            <person name="Nusbaum C."/>
            <person name="Birren B."/>
        </authorList>
    </citation>
    <scope>NUCLEOTIDE SEQUENCE [LARGE SCALE GENOMIC DNA]</scope>
    <source>
        <strain evidence="1 2">MR816</strain>
    </source>
</reference>
<keyword evidence="2" id="KW-1185">Reference proteome</keyword>
<comment type="caution">
    <text evidence="1">The sequence shown here is derived from an EMBL/GenBank/DDBJ whole genome shotgun (WGS) entry which is preliminary data.</text>
</comment>
<name>A0A059IXB6_TRIIM</name>
<organism evidence="1 2">
    <name type="scientific">Trichophyton interdigitale (strain MR816)</name>
    <dbReference type="NCBI Taxonomy" id="1215338"/>
    <lineage>
        <taxon>Eukaryota</taxon>
        <taxon>Fungi</taxon>
        <taxon>Dikarya</taxon>
        <taxon>Ascomycota</taxon>
        <taxon>Pezizomycotina</taxon>
        <taxon>Eurotiomycetes</taxon>
        <taxon>Eurotiomycetidae</taxon>
        <taxon>Onygenales</taxon>
        <taxon>Arthrodermataceae</taxon>
        <taxon>Trichophyton</taxon>
    </lineage>
</organism>
<dbReference type="EMBL" id="AOKY01000869">
    <property type="protein sequence ID" value="KDB20240.1"/>
    <property type="molecule type" value="Genomic_DNA"/>
</dbReference>
<dbReference type="HOGENOM" id="CLU_2203408_0_0_1"/>
<evidence type="ECO:0000313" key="1">
    <source>
        <dbReference type="EMBL" id="KDB20240.1"/>
    </source>
</evidence>
<protein>
    <submittedName>
        <fullName evidence="1">Uncharacterized protein</fullName>
    </submittedName>
</protein>
<dbReference type="AlphaFoldDB" id="A0A059IXB6"/>
<accession>A0A059IXB6</accession>
<gene>
    <name evidence="1" type="ORF">H109_07801</name>
</gene>
<evidence type="ECO:0000313" key="2">
    <source>
        <dbReference type="Proteomes" id="UP000024533"/>
    </source>
</evidence>